<comment type="caution">
    <text evidence="3">The sequence shown here is derived from an EMBL/GenBank/DDBJ whole genome shotgun (WGS) entry which is preliminary data.</text>
</comment>
<dbReference type="OrthoDB" id="24645at2759"/>
<dbReference type="PANTHER" id="PTHR20208">
    <property type="entry name" value="STRUCTURE-SPECIFIC ENDONUCLEASE SUBUNIT SLX1"/>
    <property type="match status" value="1"/>
</dbReference>
<feature type="region of interest" description="Disordered" evidence="1">
    <location>
        <begin position="349"/>
        <end position="422"/>
    </location>
</feature>
<evidence type="ECO:0000259" key="2">
    <source>
        <dbReference type="Pfam" id="PF21202"/>
    </source>
</evidence>
<dbReference type="GO" id="GO:0008821">
    <property type="term" value="F:crossover junction DNA endonuclease activity"/>
    <property type="evidence" value="ECO:0007669"/>
    <property type="project" value="TreeGrafter"/>
</dbReference>
<dbReference type="eggNOG" id="KOG3005">
    <property type="taxonomic scope" value="Eukaryota"/>
</dbReference>
<feature type="compositionally biased region" description="Polar residues" evidence="1">
    <location>
        <begin position="393"/>
        <end position="408"/>
    </location>
</feature>
<accession>I0YVY7</accession>
<gene>
    <name evidence="3" type="ORF">COCSUDRAFT_63706</name>
</gene>
<feature type="region of interest" description="Disordered" evidence="1">
    <location>
        <begin position="683"/>
        <end position="709"/>
    </location>
</feature>
<organism evidence="3 4">
    <name type="scientific">Coccomyxa subellipsoidea (strain C-169)</name>
    <name type="common">Green microalga</name>
    <dbReference type="NCBI Taxonomy" id="574566"/>
    <lineage>
        <taxon>Eukaryota</taxon>
        <taxon>Viridiplantae</taxon>
        <taxon>Chlorophyta</taxon>
        <taxon>core chlorophytes</taxon>
        <taxon>Trebouxiophyceae</taxon>
        <taxon>Trebouxiophyceae incertae sedis</taxon>
        <taxon>Coccomyxaceae</taxon>
        <taxon>Coccomyxa</taxon>
        <taxon>Coccomyxa subellipsoidea</taxon>
    </lineage>
</organism>
<feature type="compositionally biased region" description="Low complexity" evidence="1">
    <location>
        <begin position="619"/>
        <end position="637"/>
    </location>
</feature>
<feature type="compositionally biased region" description="Low complexity" evidence="1">
    <location>
        <begin position="253"/>
        <end position="265"/>
    </location>
</feature>
<keyword evidence="4" id="KW-1185">Reference proteome</keyword>
<name>I0YVY7_COCSC</name>
<dbReference type="InterPro" id="IPR048749">
    <property type="entry name" value="SLX1_C"/>
</dbReference>
<dbReference type="GO" id="GO:0033557">
    <property type="term" value="C:Slx1-Slx4 complex"/>
    <property type="evidence" value="ECO:0007669"/>
    <property type="project" value="TreeGrafter"/>
</dbReference>
<dbReference type="AlphaFoldDB" id="I0YVY7"/>
<feature type="compositionally biased region" description="Low complexity" evidence="1">
    <location>
        <begin position="683"/>
        <end position="694"/>
    </location>
</feature>
<sequence length="741" mass="74473">MVLVVYGFPTKVQALQFEWAWQHPEKSLALREAVATLKGTVKRAGLTGAKGKLRLLELLLSSEQWRYFPLSVQFLSSEFAPLLCGLPPLPPHVPVTFAPPEDLPVVVEDDYDEGPIRDDGDDVSAQLDAATGEEGAPCSEIAAELKAAAEAETAAPAAKGTSCVVCEKKVLQRWLACTCGARAHVACLAQHYIQADASQPLMPQEGNCPACGARSSWVDALARGGSTGWAQNRSRGRNRAPLKADPKLKRASKASAAKSTAATSALEGPSGAGDEGTDTAAASEAQAGPQRAARGASSSRARCGRGARGRGRASRGKTGAAVGNADGSSAAAAAAVDAIETAAVAPCGADKRPARGRRRAAASASLPAGPTVQAAASAPLPSGHFLGRGKASGFSSHAPTGSAASPSMLSPGRAPGSNRNFSSSPEFLATAADSAEPWCYDASPRAASASCGSQDWPLASASQQQSVRGRLDEDNDIITGFTDVSGSPEQAIPLEEDAWCYVAGSPGGFAARRSATPRSAGVSPAGCSAAGRESAALSEPVCLVSDSDSEAPGPREAAGLVSCAATAGALPRLEIAAKAQKRARSGSKPGIGAGSKKSPRLVAVAAPSGLDAGPHEALGSPPQSYPPGGASPGAVPGHCPPGAISNDATTAGACFGNGPAEASSGGATPVSAWMASKLSLRGSREGAGSARGSGDMAGETLDSPLCVPSPTPLRRRLAFRGAPVQAGRGDIASEDGVIVID</sequence>
<evidence type="ECO:0000256" key="1">
    <source>
        <dbReference type="SAM" id="MobiDB-lite"/>
    </source>
</evidence>
<feature type="compositionally biased region" description="Low complexity" evidence="1">
    <location>
        <begin position="316"/>
        <end position="326"/>
    </location>
</feature>
<feature type="compositionally biased region" description="Basic residues" evidence="1">
    <location>
        <begin position="302"/>
        <end position="315"/>
    </location>
</feature>
<dbReference type="GO" id="GO:0017108">
    <property type="term" value="F:5'-flap endonuclease activity"/>
    <property type="evidence" value="ECO:0007669"/>
    <property type="project" value="TreeGrafter"/>
</dbReference>
<protein>
    <recommendedName>
        <fullName evidence="2">Structure-specific endonuclease subunit SLX1 C-terminal domain-containing protein</fullName>
    </recommendedName>
</protein>
<feature type="region of interest" description="Disordered" evidence="1">
    <location>
        <begin position="578"/>
        <end position="643"/>
    </location>
</feature>
<dbReference type="Pfam" id="PF21202">
    <property type="entry name" value="SLX1_C"/>
    <property type="match status" value="1"/>
</dbReference>
<dbReference type="Gene3D" id="3.30.40.10">
    <property type="entry name" value="Zinc/RING finger domain, C3HC4 (zinc finger)"/>
    <property type="match status" value="1"/>
</dbReference>
<dbReference type="EMBL" id="AGSI01000009">
    <property type="protein sequence ID" value="EIE22556.1"/>
    <property type="molecule type" value="Genomic_DNA"/>
</dbReference>
<feature type="domain" description="Structure-specific endonuclease subunit SLX1 C-terminal" evidence="2">
    <location>
        <begin position="162"/>
        <end position="219"/>
    </location>
</feature>
<dbReference type="InterPro" id="IPR013083">
    <property type="entry name" value="Znf_RING/FYVE/PHD"/>
</dbReference>
<dbReference type="GO" id="GO:0000724">
    <property type="term" value="P:double-strand break repair via homologous recombination"/>
    <property type="evidence" value="ECO:0007669"/>
    <property type="project" value="TreeGrafter"/>
</dbReference>
<proteinExistence type="predicted"/>
<dbReference type="STRING" id="574566.I0YVY7"/>
<feature type="compositionally biased region" description="Low complexity" evidence="1">
    <location>
        <begin position="361"/>
        <end position="370"/>
    </location>
</feature>
<evidence type="ECO:0000313" key="4">
    <source>
        <dbReference type="Proteomes" id="UP000007264"/>
    </source>
</evidence>
<feature type="compositionally biased region" description="Low complexity" evidence="1">
    <location>
        <begin position="278"/>
        <end position="301"/>
    </location>
</feature>
<dbReference type="GeneID" id="17040544"/>
<evidence type="ECO:0000313" key="3">
    <source>
        <dbReference type="EMBL" id="EIE22556.1"/>
    </source>
</evidence>
<dbReference type="KEGG" id="csl:COCSUDRAFT_63706"/>
<dbReference type="Proteomes" id="UP000007264">
    <property type="component" value="Unassembled WGS sequence"/>
</dbReference>
<dbReference type="InterPro" id="IPR050381">
    <property type="entry name" value="SLX1_endonuclease"/>
</dbReference>
<reference evidence="3 4" key="1">
    <citation type="journal article" date="2012" name="Genome Biol.">
        <title>The genome of the polar eukaryotic microalga coccomyxa subellipsoidea reveals traits of cold adaptation.</title>
        <authorList>
            <person name="Blanc G."/>
            <person name="Agarkova I."/>
            <person name="Grimwood J."/>
            <person name="Kuo A."/>
            <person name="Brueggeman A."/>
            <person name="Dunigan D."/>
            <person name="Gurnon J."/>
            <person name="Ladunga I."/>
            <person name="Lindquist E."/>
            <person name="Lucas S."/>
            <person name="Pangilinan J."/>
            <person name="Proschold T."/>
            <person name="Salamov A."/>
            <person name="Schmutz J."/>
            <person name="Weeks D."/>
            <person name="Yamada T."/>
            <person name="Claverie J.M."/>
            <person name="Grigoriev I."/>
            <person name="Van Etten J."/>
            <person name="Lomsadze A."/>
            <person name="Borodovsky M."/>
        </authorList>
    </citation>
    <scope>NUCLEOTIDE SEQUENCE [LARGE SCALE GENOMIC DNA]</scope>
    <source>
        <strain evidence="3 4">C-169</strain>
    </source>
</reference>
<dbReference type="PANTHER" id="PTHR20208:SF10">
    <property type="entry name" value="STRUCTURE-SPECIFIC ENDONUCLEASE SUBUNIT SLX1"/>
    <property type="match status" value="1"/>
</dbReference>
<dbReference type="RefSeq" id="XP_005647100.1">
    <property type="nucleotide sequence ID" value="XM_005647043.1"/>
</dbReference>
<feature type="region of interest" description="Disordered" evidence="1">
    <location>
        <begin position="226"/>
        <end position="326"/>
    </location>
</feature>